<feature type="transmembrane region" description="Helical" evidence="5">
    <location>
        <begin position="84"/>
        <end position="102"/>
    </location>
</feature>
<dbReference type="eggNOG" id="COG3059">
    <property type="taxonomic scope" value="Bacteria"/>
</dbReference>
<evidence type="ECO:0000256" key="2">
    <source>
        <dbReference type="ARBA" id="ARBA00022692"/>
    </source>
</evidence>
<dbReference type="GO" id="GO:0016020">
    <property type="term" value="C:membrane"/>
    <property type="evidence" value="ECO:0007669"/>
    <property type="project" value="UniProtKB-SubCell"/>
</dbReference>
<comment type="subcellular location">
    <subcellularLocation>
        <location evidence="1">Membrane</location>
        <topology evidence="1">Multi-pass membrane protein</topology>
    </subcellularLocation>
</comment>
<feature type="transmembrane region" description="Helical" evidence="5">
    <location>
        <begin position="42"/>
        <end position="64"/>
    </location>
</feature>
<keyword evidence="3 5" id="KW-1133">Transmembrane helix</keyword>
<dbReference type="AlphaFoldDB" id="I0I221"/>
<dbReference type="RefSeq" id="WP_014432549.1">
    <property type="nucleotide sequence ID" value="NC_017079.1"/>
</dbReference>
<dbReference type="EMBL" id="AP012337">
    <property type="protein sequence ID" value="BAL99308.1"/>
    <property type="molecule type" value="Genomic_DNA"/>
</dbReference>
<dbReference type="STRING" id="926550.CLDAP_12690"/>
<dbReference type="Proteomes" id="UP000007880">
    <property type="component" value="Chromosome"/>
</dbReference>
<evidence type="ECO:0000256" key="4">
    <source>
        <dbReference type="ARBA" id="ARBA00023136"/>
    </source>
</evidence>
<evidence type="ECO:0000256" key="5">
    <source>
        <dbReference type="SAM" id="Phobius"/>
    </source>
</evidence>
<protein>
    <recommendedName>
        <fullName evidence="8">DoxX family membrane protein</fullName>
    </recommendedName>
</protein>
<keyword evidence="2 5" id="KW-0812">Transmembrane</keyword>
<accession>I0I221</accession>
<dbReference type="PATRIC" id="fig|926550.5.peg.1344"/>
<dbReference type="KEGG" id="cap:CLDAP_12690"/>
<evidence type="ECO:0000313" key="6">
    <source>
        <dbReference type="EMBL" id="BAL99308.1"/>
    </source>
</evidence>
<evidence type="ECO:0000256" key="3">
    <source>
        <dbReference type="ARBA" id="ARBA00022989"/>
    </source>
</evidence>
<feature type="transmembrane region" description="Helical" evidence="5">
    <location>
        <begin position="147"/>
        <end position="164"/>
    </location>
</feature>
<dbReference type="HOGENOM" id="CLU_115323_0_0_0"/>
<name>I0I221_CALAS</name>
<proteinExistence type="predicted"/>
<dbReference type="InterPro" id="IPR032808">
    <property type="entry name" value="DoxX"/>
</dbReference>
<evidence type="ECO:0008006" key="8">
    <source>
        <dbReference type="Google" id="ProtNLM"/>
    </source>
</evidence>
<sequence>MINDSVQTSRKLTLEDRLLHRLHFFERLDAVDRRLTQWMARYGLTLMRIALGIIFFWFGALKLVPGLSPAEELVRATVFFIDPGIFRPVLAIWEMAIGIGLISGQFMRLTLLLLFLQMPGTALPIVVLPEAVFTVFPFGLTLEGQYIVKNLALITAAIVLGSTVRGGRIVVQE</sequence>
<gene>
    <name evidence="6" type="ordered locus">CLDAP_12690</name>
</gene>
<evidence type="ECO:0000313" key="7">
    <source>
        <dbReference type="Proteomes" id="UP000007880"/>
    </source>
</evidence>
<evidence type="ECO:0000256" key="1">
    <source>
        <dbReference type="ARBA" id="ARBA00004141"/>
    </source>
</evidence>
<feature type="transmembrane region" description="Helical" evidence="5">
    <location>
        <begin position="109"/>
        <end position="127"/>
    </location>
</feature>
<keyword evidence="7" id="KW-1185">Reference proteome</keyword>
<keyword evidence="4 5" id="KW-0472">Membrane</keyword>
<organism evidence="6 7">
    <name type="scientific">Caldilinea aerophila (strain DSM 14535 / JCM 11387 / NBRC 104270 / STL-6-O1)</name>
    <dbReference type="NCBI Taxonomy" id="926550"/>
    <lineage>
        <taxon>Bacteria</taxon>
        <taxon>Bacillati</taxon>
        <taxon>Chloroflexota</taxon>
        <taxon>Caldilineae</taxon>
        <taxon>Caldilineales</taxon>
        <taxon>Caldilineaceae</taxon>
        <taxon>Caldilinea</taxon>
    </lineage>
</organism>
<dbReference type="Pfam" id="PF07681">
    <property type="entry name" value="DoxX"/>
    <property type="match status" value="1"/>
</dbReference>
<reference evidence="6 7" key="1">
    <citation type="submission" date="2012-02" db="EMBL/GenBank/DDBJ databases">
        <title>Complete genome sequence of Caldilinea aerophila DSM 14535 (= NBRC 102666).</title>
        <authorList>
            <person name="Oguchi A."/>
            <person name="Hosoyama A."/>
            <person name="Sekine M."/>
            <person name="Fukai R."/>
            <person name="Kato Y."/>
            <person name="Nakamura S."/>
            <person name="Hanada S."/>
            <person name="Yamazaki S."/>
            <person name="Fujita N."/>
        </authorList>
    </citation>
    <scope>NUCLEOTIDE SEQUENCE [LARGE SCALE GENOMIC DNA]</scope>
    <source>
        <strain evidence="7">DSM 14535 / JCM 11387 / NBRC 104270 / STL-6-O1</strain>
    </source>
</reference>